<organism evidence="2 3">
    <name type="scientific">Candida tropicalis (strain ATCC MYA-3404 / T1)</name>
    <name type="common">Yeast</name>
    <dbReference type="NCBI Taxonomy" id="294747"/>
    <lineage>
        <taxon>Eukaryota</taxon>
        <taxon>Fungi</taxon>
        <taxon>Dikarya</taxon>
        <taxon>Ascomycota</taxon>
        <taxon>Saccharomycotina</taxon>
        <taxon>Pichiomycetes</taxon>
        <taxon>Debaryomycetaceae</taxon>
        <taxon>Candida/Lodderomyces clade</taxon>
        <taxon>Candida</taxon>
    </lineage>
</organism>
<feature type="signal peptide" evidence="1">
    <location>
        <begin position="1"/>
        <end position="18"/>
    </location>
</feature>
<dbReference type="Pfam" id="PF10281">
    <property type="entry name" value="Ish1"/>
    <property type="match status" value="2"/>
</dbReference>
<evidence type="ECO:0008006" key="4">
    <source>
        <dbReference type="Google" id="ProtNLM"/>
    </source>
</evidence>
<proteinExistence type="predicted"/>
<dbReference type="GeneID" id="8296056"/>
<protein>
    <recommendedName>
        <fullName evidence="4">Meiotic sister chromatid recombination protein 1</fullName>
    </recommendedName>
</protein>
<dbReference type="KEGG" id="ctp:CTRG_05940"/>
<dbReference type="OrthoDB" id="2527403at2759"/>
<evidence type="ECO:0000313" key="3">
    <source>
        <dbReference type="Proteomes" id="UP000002037"/>
    </source>
</evidence>
<dbReference type="Gene3D" id="1.20.120.20">
    <property type="entry name" value="Apolipoprotein"/>
    <property type="match status" value="1"/>
</dbReference>
<keyword evidence="3" id="KW-1185">Reference proteome</keyword>
<dbReference type="SUPFAM" id="SSF58113">
    <property type="entry name" value="Apolipoprotein A-I"/>
    <property type="match status" value="1"/>
</dbReference>
<keyword evidence="1" id="KW-0732">Signal</keyword>
<accession>C5MIP7</accession>
<feature type="chain" id="PRO_5002955652" description="Meiotic sister chromatid recombination protein 1" evidence="1">
    <location>
        <begin position="19"/>
        <end position="794"/>
    </location>
</feature>
<dbReference type="STRING" id="294747.C5MIP7"/>
<evidence type="ECO:0000313" key="2">
    <source>
        <dbReference type="EMBL" id="EER30541.1"/>
    </source>
</evidence>
<evidence type="ECO:0000256" key="1">
    <source>
        <dbReference type="SAM" id="SignalP"/>
    </source>
</evidence>
<dbReference type="RefSeq" id="XP_002546462.1">
    <property type="nucleotide sequence ID" value="XM_002546416.1"/>
</dbReference>
<dbReference type="eggNOG" id="ENOG502RNIV">
    <property type="taxonomic scope" value="Eukaryota"/>
</dbReference>
<dbReference type="Proteomes" id="UP000002037">
    <property type="component" value="Unassembled WGS sequence"/>
</dbReference>
<dbReference type="EMBL" id="GG692404">
    <property type="protein sequence ID" value="EER30541.1"/>
    <property type="molecule type" value="Genomic_DNA"/>
</dbReference>
<name>C5MIP7_CANTT</name>
<dbReference type="InterPro" id="IPR018803">
    <property type="entry name" value="Ish1/Msc1-like"/>
</dbReference>
<reference evidence="2 3" key="1">
    <citation type="journal article" date="2009" name="Nature">
        <title>Evolution of pathogenicity and sexual reproduction in eight Candida genomes.</title>
        <authorList>
            <person name="Butler G."/>
            <person name="Rasmussen M.D."/>
            <person name="Lin M.F."/>
            <person name="Santos M.A."/>
            <person name="Sakthikumar S."/>
            <person name="Munro C.A."/>
            <person name="Rheinbay E."/>
            <person name="Grabherr M."/>
            <person name="Forche A."/>
            <person name="Reedy J.L."/>
            <person name="Agrafioti I."/>
            <person name="Arnaud M.B."/>
            <person name="Bates S."/>
            <person name="Brown A.J."/>
            <person name="Brunke S."/>
            <person name="Costanzo M.C."/>
            <person name="Fitzpatrick D.A."/>
            <person name="de Groot P.W."/>
            <person name="Harris D."/>
            <person name="Hoyer L.L."/>
            <person name="Hube B."/>
            <person name="Klis F.M."/>
            <person name="Kodira C."/>
            <person name="Lennard N."/>
            <person name="Logue M.E."/>
            <person name="Martin R."/>
            <person name="Neiman A.M."/>
            <person name="Nikolaou E."/>
            <person name="Quail M.A."/>
            <person name="Quinn J."/>
            <person name="Santos M.C."/>
            <person name="Schmitzberger F.F."/>
            <person name="Sherlock G."/>
            <person name="Shah P."/>
            <person name="Silverstein K.A."/>
            <person name="Skrzypek M.S."/>
            <person name="Soll D."/>
            <person name="Staggs R."/>
            <person name="Stansfield I."/>
            <person name="Stumpf M.P."/>
            <person name="Sudbery P.E."/>
            <person name="Srikantha T."/>
            <person name="Zeng Q."/>
            <person name="Berman J."/>
            <person name="Berriman M."/>
            <person name="Heitman J."/>
            <person name="Gow N.A."/>
            <person name="Lorenz M.C."/>
            <person name="Birren B.W."/>
            <person name="Kellis M."/>
            <person name="Cuomo C.A."/>
        </authorList>
    </citation>
    <scope>NUCLEOTIDE SEQUENCE [LARGE SCALE GENOMIC DNA]</scope>
    <source>
        <strain evidence="3">ATCC MYA-3404 / T1</strain>
    </source>
</reference>
<dbReference type="VEuPathDB" id="FungiDB:CTRG_05940"/>
<gene>
    <name evidence="2" type="ORF">CTRG_05940</name>
</gene>
<dbReference type="HOGENOM" id="CLU_009916_0_0_1"/>
<dbReference type="AlphaFoldDB" id="C5MIP7"/>
<sequence>MMVSIILWLYLLILPVLANYGFDQWSNSDLKQFLKERKVSFNENLENPKLISLANQEAKKLEKEYQKFIKQNHGQHQDSEFLNFNYLFGNKDHEKYSIKEWIFESWPVTNLQNLLSRNGISFNKEDTRQDLIEKIKQEFDKIAETNQGSKFYPGNWLYESSWSDDDLKKWLTDYGIDFEPQSTREELIDKLKELSYQATNSIKDTKESLFNSLDLFDKSIFDKYGQIKDEFFETWNYSQLREWLYLHGFIDTKPGVYVEELNKDELIKLAQTYKKYMLSDIQTWLADTEKDYQPWITKGEQRKNKADEWINDTFFVGINNWSKDKLREFLDVRKVSYSIFTTKHQLIELVKKHKFDPIHVETYAWVVDDVSTDSIKQWLKDQGQQIEGSRQDLVSAFQKQFEGLKNGASNLYNNIESQIRFYTPDINGYKHYLEKNLDPKEYEKLTEDQIQKGFEVVQEYYKSGSDAAKENFDKAKFSAADALDQIEESSYAYSLEFLRGAEKGKNNIAAFIKDAHISSKNYVNSLTQKLSQNIDELQSGALDRLTRWWYGAQATYDNRVDAANQVVLDVSDEVKNYQEKAGEQYESLKSQASKKGSSIASDAKDGYDSIESQISDQYDEAAADVQAKYDKAQEHVSKLAADVNSRASEAQKGFDKGYVKYKTFFGEYAEGIYRKALYGLSLFNNKVYKTAKKTEKGINSQWDNVVRAFSNADLKAYLRSFGYNYDWLSRLNRRELVNLAAFQNRLFTGYDNVKSWERSVGDVLSDAGEDLQVKLGLKSKPQGFVAKLRSYIGL</sequence>